<organism evidence="2 3">
    <name type="scientific">Catenovulum maritimum</name>
    <dbReference type="NCBI Taxonomy" id="1513271"/>
    <lineage>
        <taxon>Bacteria</taxon>
        <taxon>Pseudomonadati</taxon>
        <taxon>Pseudomonadota</taxon>
        <taxon>Gammaproteobacteria</taxon>
        <taxon>Alteromonadales</taxon>
        <taxon>Alteromonadaceae</taxon>
        <taxon>Catenovulum</taxon>
    </lineage>
</organism>
<evidence type="ECO:0000259" key="1">
    <source>
        <dbReference type="Pfam" id="PF06439"/>
    </source>
</evidence>
<evidence type="ECO:0000313" key="2">
    <source>
        <dbReference type="EMBL" id="KMT67102.1"/>
    </source>
</evidence>
<proteinExistence type="predicted"/>
<feature type="domain" description="3-keto-alpha-glucoside-1,2-lyase/3-keto-2-hydroxy-glucal hydratase" evidence="1">
    <location>
        <begin position="53"/>
        <end position="249"/>
    </location>
</feature>
<dbReference type="Proteomes" id="UP000037600">
    <property type="component" value="Unassembled WGS sequence"/>
</dbReference>
<keyword evidence="3" id="KW-1185">Reference proteome</keyword>
<dbReference type="EMBL" id="LAZL01000001">
    <property type="protein sequence ID" value="KMT67102.1"/>
    <property type="molecule type" value="Genomic_DNA"/>
</dbReference>
<dbReference type="GO" id="GO:0016787">
    <property type="term" value="F:hydrolase activity"/>
    <property type="evidence" value="ECO:0007669"/>
    <property type="project" value="InterPro"/>
</dbReference>
<evidence type="ECO:0000313" key="3">
    <source>
        <dbReference type="Proteomes" id="UP000037600"/>
    </source>
</evidence>
<dbReference type="Pfam" id="PF06439">
    <property type="entry name" value="3keto-disac_hyd"/>
    <property type="match status" value="1"/>
</dbReference>
<name>A0A0J8GWG5_9ALTE</name>
<dbReference type="AlphaFoldDB" id="A0A0J8GWG5"/>
<dbReference type="STRING" id="1513271.XM47_00300"/>
<accession>A0A0J8GWG5</accession>
<dbReference type="Gene3D" id="2.60.120.560">
    <property type="entry name" value="Exo-inulinase, domain 1"/>
    <property type="match status" value="1"/>
</dbReference>
<sequence length="266" mass="30669">MDKELSQFETWVGIPHSSVKGLQAGTYQSDDVTKGTPLGLNNDPLKIFSVIQEDNQVIMKVTGEIYAGINTKKEYQNYHLVFQFRWGWPRYEPRLDKKRDSGLLYHCQGEHGVFWHTWKACLEYQIQESDVGDYLGLKGPKGQYRGFMVEKGNKPDKRDNGLYYYDPNSDNIITGARYTNAYIENEMPLGNWNTVELYAVGDEAVHIVNGEVVMFVENLQDKHGKPLTKGQVQFQSEAAEIYYKDMKIRTVTQLPPEIEAQIRRID</sequence>
<dbReference type="InterPro" id="IPR010496">
    <property type="entry name" value="AL/BT2_dom"/>
</dbReference>
<reference evidence="2 3" key="1">
    <citation type="submission" date="2015-04" db="EMBL/GenBank/DDBJ databases">
        <title>Draft Genome Sequence of the Novel Agar-Digesting Marine Bacterium Q1.</title>
        <authorList>
            <person name="Li Y."/>
            <person name="Li D."/>
            <person name="Chen G."/>
            <person name="Du Z."/>
        </authorList>
    </citation>
    <scope>NUCLEOTIDE SEQUENCE [LARGE SCALE GENOMIC DNA]</scope>
    <source>
        <strain evidence="2 3">Q1</strain>
    </source>
</reference>
<comment type="caution">
    <text evidence="2">The sequence shown here is derived from an EMBL/GenBank/DDBJ whole genome shotgun (WGS) entry which is preliminary data.</text>
</comment>
<protein>
    <recommendedName>
        <fullName evidence="1">3-keto-alpha-glucoside-1,2-lyase/3-keto-2-hydroxy-glucal hydratase domain-containing protein</fullName>
    </recommendedName>
</protein>
<gene>
    <name evidence="2" type="ORF">XM47_00300</name>
</gene>